<organism evidence="1 2">
    <name type="scientific">Cylindrotheca closterium</name>
    <dbReference type="NCBI Taxonomy" id="2856"/>
    <lineage>
        <taxon>Eukaryota</taxon>
        <taxon>Sar</taxon>
        <taxon>Stramenopiles</taxon>
        <taxon>Ochrophyta</taxon>
        <taxon>Bacillariophyta</taxon>
        <taxon>Bacillariophyceae</taxon>
        <taxon>Bacillariophycidae</taxon>
        <taxon>Bacillariales</taxon>
        <taxon>Bacillariaceae</taxon>
        <taxon>Cylindrotheca</taxon>
    </lineage>
</organism>
<gene>
    <name evidence="1" type="ORF">CYCCA115_LOCUS20191</name>
</gene>
<dbReference type="Gene3D" id="3.80.10.10">
    <property type="entry name" value="Ribonuclease Inhibitor"/>
    <property type="match status" value="2"/>
</dbReference>
<proteinExistence type="predicted"/>
<dbReference type="InterPro" id="IPR032675">
    <property type="entry name" value="LRR_dom_sf"/>
</dbReference>
<protein>
    <submittedName>
        <fullName evidence="1">Uncharacterized protein</fullName>
    </submittedName>
</protein>
<dbReference type="EMBL" id="CAKOGP040002147">
    <property type="protein sequence ID" value="CAJ1963496.1"/>
    <property type="molecule type" value="Genomic_DNA"/>
</dbReference>
<dbReference type="Proteomes" id="UP001295423">
    <property type="component" value="Unassembled WGS sequence"/>
</dbReference>
<accession>A0AAD2PWX5</accession>
<dbReference type="Pfam" id="PF13306">
    <property type="entry name" value="LRR_5"/>
    <property type="match status" value="1"/>
</dbReference>
<evidence type="ECO:0000313" key="1">
    <source>
        <dbReference type="EMBL" id="CAJ1963496.1"/>
    </source>
</evidence>
<sequence length="409" mass="45518">MGCGLRQVRFHEDGLLTTIGRQAFCECASLTEASIPSTVEVIKSMAFQWCGLLARVSLQEGLKIIEMGAFLDCGFETVAIPRSLEVLGGIAFHLCCLLQEVKFEECNLSVIGKHAFMECFQLHTISFPSTVERLESGTFKLCHSLRVIKFQNGLKYVADETFYSCKNLQSVALPESVELIGLNAFAKCPKLVSVEFRDASRAVTIHNDAFAECVSLTNICLPSESRLSAGRPDDHGERINSFRGCTALEDQYGDTNTSLALMHRFDDLPIHKKCYHASVTTADELAREIESSVQSSQDSTLDHLVVDPFGMTPFHVLLSAANCRLDLLQILLDAYPPHVLGWKDVNGKTAIEYCWQQSCNLTEDFRPILQAALERWMVDSISSWKGLEAWKSDMSSRVNAIVAEDEVEQ</sequence>
<comment type="caution">
    <text evidence="1">The sequence shown here is derived from an EMBL/GenBank/DDBJ whole genome shotgun (WGS) entry which is preliminary data.</text>
</comment>
<dbReference type="InterPro" id="IPR026906">
    <property type="entry name" value="LRR_5"/>
</dbReference>
<dbReference type="AlphaFoldDB" id="A0AAD2PWX5"/>
<name>A0AAD2PWX5_9STRA</name>
<dbReference type="PANTHER" id="PTHR45661">
    <property type="entry name" value="SURFACE ANTIGEN"/>
    <property type="match status" value="1"/>
</dbReference>
<dbReference type="PANTHER" id="PTHR45661:SF3">
    <property type="entry name" value="IG-LIKE DOMAIN-CONTAINING PROTEIN"/>
    <property type="match status" value="1"/>
</dbReference>
<evidence type="ECO:0000313" key="2">
    <source>
        <dbReference type="Proteomes" id="UP001295423"/>
    </source>
</evidence>
<dbReference type="SUPFAM" id="SSF52058">
    <property type="entry name" value="L domain-like"/>
    <property type="match status" value="2"/>
</dbReference>
<dbReference type="InterPro" id="IPR053139">
    <property type="entry name" value="Surface_bspA-like"/>
</dbReference>
<keyword evidence="2" id="KW-1185">Reference proteome</keyword>
<reference evidence="1" key="1">
    <citation type="submission" date="2023-08" db="EMBL/GenBank/DDBJ databases">
        <authorList>
            <person name="Audoor S."/>
            <person name="Bilcke G."/>
        </authorList>
    </citation>
    <scope>NUCLEOTIDE SEQUENCE</scope>
</reference>